<keyword evidence="7" id="KW-0326">Glycosidase</keyword>
<dbReference type="Pfam" id="PF01630">
    <property type="entry name" value="Glyco_hydro_56"/>
    <property type="match status" value="1"/>
</dbReference>
<dbReference type="EMBL" id="CADEPI010000213">
    <property type="protein sequence ID" value="CAB3380631.1"/>
    <property type="molecule type" value="Genomic_DNA"/>
</dbReference>
<organism evidence="9 10">
    <name type="scientific">Cloeon dipterum</name>
    <dbReference type="NCBI Taxonomy" id="197152"/>
    <lineage>
        <taxon>Eukaryota</taxon>
        <taxon>Metazoa</taxon>
        <taxon>Ecdysozoa</taxon>
        <taxon>Arthropoda</taxon>
        <taxon>Hexapoda</taxon>
        <taxon>Insecta</taxon>
        <taxon>Pterygota</taxon>
        <taxon>Palaeoptera</taxon>
        <taxon>Ephemeroptera</taxon>
        <taxon>Pisciforma</taxon>
        <taxon>Baetidae</taxon>
        <taxon>Cloeon</taxon>
    </lineage>
</organism>
<evidence type="ECO:0000256" key="7">
    <source>
        <dbReference type="RuleBase" id="RU610713"/>
    </source>
</evidence>
<keyword evidence="8" id="KW-0732">Signal</keyword>
<dbReference type="GO" id="GO:0030214">
    <property type="term" value="P:hyaluronan catabolic process"/>
    <property type="evidence" value="ECO:0007669"/>
    <property type="project" value="TreeGrafter"/>
</dbReference>
<keyword evidence="10" id="KW-1185">Reference proteome</keyword>
<comment type="catalytic activity">
    <reaction evidence="7">
        <text>Random hydrolysis of (1-&gt;4)-linkages between N-acetyl-beta-D-glucosamine and D-glucuronate residues in hyaluronate.</text>
        <dbReference type="EC" id="3.2.1.35"/>
    </reaction>
</comment>
<dbReference type="SMR" id="A0A8S1DIV5"/>
<dbReference type="Gene3D" id="3.20.20.70">
    <property type="entry name" value="Aldolase class I"/>
    <property type="match status" value="1"/>
</dbReference>
<reference evidence="9 10" key="1">
    <citation type="submission" date="2020-04" db="EMBL/GenBank/DDBJ databases">
        <authorList>
            <person name="Alioto T."/>
            <person name="Alioto T."/>
            <person name="Gomez Garrido J."/>
        </authorList>
    </citation>
    <scope>NUCLEOTIDE SEQUENCE [LARGE SCALE GENOMIC DNA]</scope>
</reference>
<evidence type="ECO:0000256" key="4">
    <source>
        <dbReference type="PIRNR" id="PIRNR038193"/>
    </source>
</evidence>
<keyword evidence="3" id="KW-0325">Glycoprotein</keyword>
<keyword evidence="2 6" id="KW-1015">Disulfide bond</keyword>
<protein>
    <recommendedName>
        <fullName evidence="7">Hyaluronidase</fullName>
        <ecNumber evidence="7">3.2.1.35</ecNumber>
    </recommendedName>
</protein>
<feature type="signal peptide" evidence="8">
    <location>
        <begin position="1"/>
        <end position="17"/>
    </location>
</feature>
<dbReference type="PIRSF" id="PIRSF038193">
    <property type="entry name" value="Hyaluronidase"/>
    <property type="match status" value="1"/>
</dbReference>
<evidence type="ECO:0000313" key="10">
    <source>
        <dbReference type="Proteomes" id="UP000494165"/>
    </source>
</evidence>
<dbReference type="SUPFAM" id="SSF51445">
    <property type="entry name" value="(Trans)glycosidases"/>
    <property type="match status" value="1"/>
</dbReference>
<evidence type="ECO:0000256" key="5">
    <source>
        <dbReference type="PIRSR" id="PIRSR038193-1"/>
    </source>
</evidence>
<proteinExistence type="inferred from homology"/>
<dbReference type="AlphaFoldDB" id="A0A8S1DIV5"/>
<dbReference type="EC" id="3.2.1.35" evidence="7"/>
<evidence type="ECO:0000313" key="9">
    <source>
        <dbReference type="EMBL" id="CAB3380631.1"/>
    </source>
</evidence>
<dbReference type="GO" id="GO:0004415">
    <property type="term" value="F:hyalurononglucosaminidase activity"/>
    <property type="evidence" value="ECO:0007669"/>
    <property type="project" value="UniProtKB-UniRule"/>
</dbReference>
<dbReference type="InterPro" id="IPR001329">
    <property type="entry name" value="Venom_Hyaluronidase"/>
</dbReference>
<comment type="caution">
    <text evidence="9">The sequence shown here is derived from an EMBL/GenBank/DDBJ whole genome shotgun (WGS) entry which is preliminary data.</text>
</comment>
<sequence length="312" mass="36691">MLVGTLIFLGLVLCAKAQFEVHWNVPTFMCHKHGVVFDATRFGITQNDNDQFRGDSMVILYDPGLFPAYLTDEPQEEGIFESIFGRQKYSVIARNGGLPQLGNLTQHLNAMKESINQLIPNPMFSGVGVIDFESWRPTYRQNWASLNIYRDKSKALEKKLHPFWSKESIENEAEKRFEQYGRLFMESTLKLAKDLRPRARWGYYAFPYCYNYTPKNKGFDCPAEVKTENNELNWLYSGSDALFPSLYMSRQKLTPEQHYKFVFGRVNEAKRLANRIKPKRPDVLPYVWYRYYDEQEYLTEVRTIWTKFLIAI</sequence>
<name>A0A8S1DIV5_9INSE</name>
<accession>A0A8S1DIV5</accession>
<evidence type="ECO:0000256" key="1">
    <source>
        <dbReference type="ARBA" id="ARBA00008871"/>
    </source>
</evidence>
<feature type="disulfide bond" evidence="6">
    <location>
        <begin position="209"/>
        <end position="221"/>
    </location>
</feature>
<feature type="active site" description="Proton donor" evidence="5">
    <location>
        <position position="133"/>
    </location>
</feature>
<feature type="chain" id="PRO_5035803604" description="Hyaluronidase" evidence="8">
    <location>
        <begin position="18"/>
        <end position="312"/>
    </location>
</feature>
<evidence type="ECO:0000256" key="3">
    <source>
        <dbReference type="ARBA" id="ARBA00023180"/>
    </source>
</evidence>
<dbReference type="InterPro" id="IPR013785">
    <property type="entry name" value="Aldolase_TIM"/>
</dbReference>
<dbReference type="PRINTS" id="PR00846">
    <property type="entry name" value="GLHYDRLASE56"/>
</dbReference>
<evidence type="ECO:0000256" key="8">
    <source>
        <dbReference type="SAM" id="SignalP"/>
    </source>
</evidence>
<dbReference type="GO" id="GO:0005975">
    <property type="term" value="P:carbohydrate metabolic process"/>
    <property type="evidence" value="ECO:0007669"/>
    <property type="project" value="UniProtKB-UniRule"/>
</dbReference>
<evidence type="ECO:0000256" key="6">
    <source>
        <dbReference type="PIRSR" id="PIRSR038193-3"/>
    </source>
</evidence>
<keyword evidence="7" id="KW-0378">Hydrolase</keyword>
<dbReference type="PANTHER" id="PTHR11769:SF35">
    <property type="entry name" value="HYALURONIDASE"/>
    <property type="match status" value="1"/>
</dbReference>
<dbReference type="InterPro" id="IPR017853">
    <property type="entry name" value="GH"/>
</dbReference>
<comment type="similarity">
    <text evidence="1 4 7">Belongs to the glycosyl hydrolase 56 family.</text>
</comment>
<dbReference type="InterPro" id="IPR018155">
    <property type="entry name" value="Hyaluronidase"/>
</dbReference>
<evidence type="ECO:0000256" key="2">
    <source>
        <dbReference type="ARBA" id="ARBA00023157"/>
    </source>
</evidence>
<dbReference type="OrthoDB" id="5796153at2759"/>
<dbReference type="PRINTS" id="PR00847">
    <property type="entry name" value="HYALURONDASE"/>
</dbReference>
<dbReference type="GO" id="GO:0006952">
    <property type="term" value="P:defense response"/>
    <property type="evidence" value="ECO:0007669"/>
    <property type="project" value="InterPro"/>
</dbReference>
<gene>
    <name evidence="9" type="ORF">CLODIP_2_CD11854</name>
</gene>
<dbReference type="PANTHER" id="PTHR11769">
    <property type="entry name" value="HYALURONIDASE"/>
    <property type="match status" value="1"/>
</dbReference>
<dbReference type="Proteomes" id="UP000494165">
    <property type="component" value="Unassembled WGS sequence"/>
</dbReference>